<proteinExistence type="predicted"/>
<accession>A0A4Y2LKJ2</accession>
<sequence>MDPQLMVHPNKFDGSVQATKWFRDFGLGNNAELIVKKGSKCIFGNLEEFVIGLPPLHINAGGELPRLGFHIRPTPVKWPEVHKMEMVGGFC</sequence>
<evidence type="ECO:0000313" key="2">
    <source>
        <dbReference type="Proteomes" id="UP000499080"/>
    </source>
</evidence>
<keyword evidence="2" id="KW-1185">Reference proteome</keyword>
<comment type="caution">
    <text evidence="1">The sequence shown here is derived from an EMBL/GenBank/DDBJ whole genome shotgun (WGS) entry which is preliminary data.</text>
</comment>
<dbReference type="Proteomes" id="UP000499080">
    <property type="component" value="Unassembled WGS sequence"/>
</dbReference>
<reference evidence="1 2" key="1">
    <citation type="journal article" date="2019" name="Sci. Rep.">
        <title>Orb-weaving spider Araneus ventricosus genome elucidates the spidroin gene catalogue.</title>
        <authorList>
            <person name="Kono N."/>
            <person name="Nakamura H."/>
            <person name="Ohtoshi R."/>
            <person name="Moran D.A.P."/>
            <person name="Shinohara A."/>
            <person name="Yoshida Y."/>
            <person name="Fujiwara M."/>
            <person name="Mori M."/>
            <person name="Tomita M."/>
            <person name="Arakawa K."/>
        </authorList>
    </citation>
    <scope>NUCLEOTIDE SEQUENCE [LARGE SCALE GENOMIC DNA]</scope>
</reference>
<gene>
    <name evidence="1" type="ORF">AVEN_211527_1</name>
</gene>
<protein>
    <submittedName>
        <fullName evidence="1">Uncharacterized protein</fullName>
    </submittedName>
</protein>
<dbReference type="AlphaFoldDB" id="A0A4Y2LKJ2"/>
<organism evidence="1 2">
    <name type="scientific">Araneus ventricosus</name>
    <name type="common">Orbweaver spider</name>
    <name type="synonym">Epeira ventricosa</name>
    <dbReference type="NCBI Taxonomy" id="182803"/>
    <lineage>
        <taxon>Eukaryota</taxon>
        <taxon>Metazoa</taxon>
        <taxon>Ecdysozoa</taxon>
        <taxon>Arthropoda</taxon>
        <taxon>Chelicerata</taxon>
        <taxon>Arachnida</taxon>
        <taxon>Araneae</taxon>
        <taxon>Araneomorphae</taxon>
        <taxon>Entelegynae</taxon>
        <taxon>Araneoidea</taxon>
        <taxon>Araneidae</taxon>
        <taxon>Araneus</taxon>
    </lineage>
</organism>
<evidence type="ECO:0000313" key="1">
    <source>
        <dbReference type="EMBL" id="GBN15054.1"/>
    </source>
</evidence>
<dbReference type="EMBL" id="BGPR01005979">
    <property type="protein sequence ID" value="GBN15054.1"/>
    <property type="molecule type" value="Genomic_DNA"/>
</dbReference>
<name>A0A4Y2LKJ2_ARAVE</name>